<dbReference type="InterPro" id="IPR003960">
    <property type="entry name" value="ATPase_AAA_CS"/>
</dbReference>
<keyword evidence="9" id="KW-1185">Reference proteome</keyword>
<dbReference type="InterPro" id="IPR025753">
    <property type="entry name" value="AAA_N_dom"/>
</dbReference>
<accession>A0A6I9TQ16</accession>
<evidence type="ECO:0000256" key="2">
    <source>
        <dbReference type="ARBA" id="ARBA00007448"/>
    </source>
</evidence>
<evidence type="ECO:0000256" key="4">
    <source>
        <dbReference type="ARBA" id="ARBA00022842"/>
    </source>
</evidence>
<name>A0A6I9TQ16_SESIN</name>
<evidence type="ECO:0000256" key="5">
    <source>
        <dbReference type="ARBA" id="ARBA00049360"/>
    </source>
</evidence>
<feature type="region of interest" description="Disordered" evidence="7">
    <location>
        <begin position="472"/>
        <end position="542"/>
    </location>
</feature>
<evidence type="ECO:0000313" key="9">
    <source>
        <dbReference type="Proteomes" id="UP000504604"/>
    </source>
</evidence>
<feature type="domain" description="AAA+ ATPase" evidence="8">
    <location>
        <begin position="243"/>
        <end position="407"/>
    </location>
</feature>
<dbReference type="SUPFAM" id="SSF52540">
    <property type="entry name" value="P-loop containing nucleoside triphosphate hydrolases"/>
    <property type="match status" value="1"/>
</dbReference>
<feature type="region of interest" description="Disordered" evidence="7">
    <location>
        <begin position="315"/>
        <end position="337"/>
    </location>
</feature>
<dbReference type="GO" id="GO:0006950">
    <property type="term" value="P:response to stress"/>
    <property type="evidence" value="ECO:0007669"/>
    <property type="project" value="UniProtKB-ARBA"/>
</dbReference>
<dbReference type="Pfam" id="PF00004">
    <property type="entry name" value="AAA"/>
    <property type="match status" value="2"/>
</dbReference>
<dbReference type="Pfam" id="PF25568">
    <property type="entry name" value="AAA_lid_At3g28540"/>
    <property type="match status" value="1"/>
</dbReference>
<evidence type="ECO:0000259" key="8">
    <source>
        <dbReference type="SMART" id="SM00382"/>
    </source>
</evidence>
<dbReference type="RefSeq" id="XP_011083212.1">
    <property type="nucleotide sequence ID" value="XM_011084910.2"/>
</dbReference>
<dbReference type="OrthoDB" id="10251412at2759"/>
<dbReference type="Gene3D" id="6.10.280.40">
    <property type="match status" value="1"/>
</dbReference>
<feature type="compositionally biased region" description="Acidic residues" evidence="7">
    <location>
        <begin position="529"/>
        <end position="542"/>
    </location>
</feature>
<dbReference type="KEGG" id="sind:105165782"/>
<evidence type="ECO:0000313" key="10">
    <source>
        <dbReference type="RefSeq" id="XP_011083212.1"/>
    </source>
</evidence>
<keyword evidence="4" id="KW-0460">Magnesium</keyword>
<evidence type="ECO:0000256" key="3">
    <source>
        <dbReference type="ARBA" id="ARBA00022801"/>
    </source>
</evidence>
<protein>
    <submittedName>
        <fullName evidence="10">AAA-ATPase ASD, mitochondrial-like</fullName>
    </submittedName>
</protein>
<dbReference type="FunCoup" id="A0A6I9TQ16">
    <property type="interactions" value="1388"/>
</dbReference>
<dbReference type="CDD" id="cd19510">
    <property type="entry name" value="RecA-like_BCS1"/>
    <property type="match status" value="1"/>
</dbReference>
<dbReference type="InterPro" id="IPR027417">
    <property type="entry name" value="P-loop_NTPase"/>
</dbReference>
<sequence>MLPPMADIMTKMSSAIGGLLIAYAMFQNYFPYELRGPIKRYTQKFISFLYPYIQITFPEYHGDGFERSKAYAAIQRYLNANSTKHAKRLQANMVRDTESIVLSMADHEEVTDEYEGIKLWWASSQTTPNRQSISFYPREDEKRYFELTFHKRYRDLITNNYLKHVLDQGKAITVRERQRKLYTNNKSESWYGYRRSMWNHVIFEHPASFDTLAMDPQKKQEIVDDLINFTNSKDYYAKIGKAWKRGYLLSGPPGTGKSTMIAAMANLLKYDVYDLELTAVKDNTELRKLLIDIASKSIIVIEDIDCSLDLTGQREKKKADKKEGDQNGKKKDEEKDEVKEKLKKLEEEKNKTSQVTLSGLLNFIDGLWSACGSERLIVFTTNYFEKLDRALIRRGRMDMHIELSYCGFEAFKFLAKNYLDIDSHELFATVKQQLEETKMTPADVAENLMPKSGSDDAETCLRRLMKALEKAKEEEKRKAEEEEKRKAEEEEKQKEGEEERKKKEMENGKHEKLENEVKENGEANKGSDEGENLEDGGIENGK</sequence>
<dbReference type="GO" id="GO:0005524">
    <property type="term" value="F:ATP binding"/>
    <property type="evidence" value="ECO:0007669"/>
    <property type="project" value="UniProtKB-KW"/>
</dbReference>
<dbReference type="Gene3D" id="3.40.50.300">
    <property type="entry name" value="P-loop containing nucleotide triphosphate hydrolases"/>
    <property type="match status" value="1"/>
</dbReference>
<dbReference type="InParanoid" id="A0A6I9TQ16"/>
<dbReference type="InterPro" id="IPR003959">
    <property type="entry name" value="ATPase_AAA_core"/>
</dbReference>
<evidence type="ECO:0000256" key="6">
    <source>
        <dbReference type="RuleBase" id="RU003651"/>
    </source>
</evidence>
<dbReference type="AlphaFoldDB" id="A0A6I9TQ16"/>
<dbReference type="GeneID" id="105165782"/>
<keyword evidence="3" id="KW-0378">Hydrolase</keyword>
<dbReference type="InterPro" id="IPR058017">
    <property type="entry name" value="At3g28540-like_C"/>
</dbReference>
<dbReference type="Proteomes" id="UP000504604">
    <property type="component" value="Linkage group LG6"/>
</dbReference>
<proteinExistence type="inferred from homology"/>
<dbReference type="SMART" id="SM00382">
    <property type="entry name" value="AAA"/>
    <property type="match status" value="1"/>
</dbReference>
<dbReference type="PROSITE" id="PS00674">
    <property type="entry name" value="AAA"/>
    <property type="match status" value="1"/>
</dbReference>
<comment type="cofactor">
    <cofactor evidence="1">
        <name>Mg(2+)</name>
        <dbReference type="ChEBI" id="CHEBI:18420"/>
    </cofactor>
</comment>
<comment type="catalytic activity">
    <reaction evidence="5">
        <text>ATP + H2O = ADP + phosphate + H(+)</text>
        <dbReference type="Rhea" id="RHEA:13065"/>
        <dbReference type="ChEBI" id="CHEBI:15377"/>
        <dbReference type="ChEBI" id="CHEBI:15378"/>
        <dbReference type="ChEBI" id="CHEBI:30616"/>
        <dbReference type="ChEBI" id="CHEBI:43474"/>
        <dbReference type="ChEBI" id="CHEBI:456216"/>
    </reaction>
</comment>
<evidence type="ECO:0000256" key="1">
    <source>
        <dbReference type="ARBA" id="ARBA00001946"/>
    </source>
</evidence>
<dbReference type="Pfam" id="PF14363">
    <property type="entry name" value="AAA_assoc"/>
    <property type="match status" value="1"/>
</dbReference>
<evidence type="ECO:0000256" key="7">
    <source>
        <dbReference type="SAM" id="MobiDB-lite"/>
    </source>
</evidence>
<keyword evidence="6" id="KW-0547">Nucleotide-binding</keyword>
<organism evidence="9 10">
    <name type="scientific">Sesamum indicum</name>
    <name type="common">Oriental sesame</name>
    <name type="synonym">Sesamum orientale</name>
    <dbReference type="NCBI Taxonomy" id="4182"/>
    <lineage>
        <taxon>Eukaryota</taxon>
        <taxon>Viridiplantae</taxon>
        <taxon>Streptophyta</taxon>
        <taxon>Embryophyta</taxon>
        <taxon>Tracheophyta</taxon>
        <taxon>Spermatophyta</taxon>
        <taxon>Magnoliopsida</taxon>
        <taxon>eudicotyledons</taxon>
        <taxon>Gunneridae</taxon>
        <taxon>Pentapetalae</taxon>
        <taxon>asterids</taxon>
        <taxon>lamiids</taxon>
        <taxon>Lamiales</taxon>
        <taxon>Pedaliaceae</taxon>
        <taxon>Sesamum</taxon>
    </lineage>
</organism>
<dbReference type="InterPro" id="IPR050747">
    <property type="entry name" value="Mitochondrial_chaperone_BCS1"/>
</dbReference>
<dbReference type="PANTHER" id="PTHR23070">
    <property type="entry name" value="BCS1 AAA-TYPE ATPASE"/>
    <property type="match status" value="1"/>
</dbReference>
<keyword evidence="6" id="KW-0067">ATP-binding</keyword>
<reference evidence="10" key="1">
    <citation type="submission" date="2025-08" db="UniProtKB">
        <authorList>
            <consortium name="RefSeq"/>
        </authorList>
    </citation>
    <scope>IDENTIFICATION</scope>
</reference>
<comment type="similarity">
    <text evidence="2">Belongs to the AAA ATPase family. BCS1 subfamily.</text>
</comment>
<dbReference type="GO" id="GO:0016887">
    <property type="term" value="F:ATP hydrolysis activity"/>
    <property type="evidence" value="ECO:0007669"/>
    <property type="project" value="InterPro"/>
</dbReference>
<feature type="compositionally biased region" description="Basic and acidic residues" evidence="7">
    <location>
        <begin position="472"/>
        <end position="528"/>
    </location>
</feature>
<gene>
    <name evidence="10" type="primary">LOC105165782</name>
</gene>
<dbReference type="InterPro" id="IPR003593">
    <property type="entry name" value="AAA+_ATPase"/>
</dbReference>